<feature type="non-terminal residue" evidence="2">
    <location>
        <position position="1"/>
    </location>
</feature>
<evidence type="ECO:0000259" key="1">
    <source>
        <dbReference type="Pfam" id="PF13333"/>
    </source>
</evidence>
<dbReference type="Pfam" id="PF13333">
    <property type="entry name" value="rve_2"/>
    <property type="match status" value="1"/>
</dbReference>
<dbReference type="InterPro" id="IPR001584">
    <property type="entry name" value="Integrase_cat-core"/>
</dbReference>
<dbReference type="SUPFAM" id="SSF53098">
    <property type="entry name" value="Ribonuclease H-like"/>
    <property type="match status" value="1"/>
</dbReference>
<gene>
    <name evidence="3" type="ORF">DFP77_1471</name>
    <name evidence="2" type="ORF">DFP77_1751</name>
</gene>
<dbReference type="EMBL" id="QPJQ01000047">
    <property type="protein sequence ID" value="RCW94355.1"/>
    <property type="molecule type" value="Genomic_DNA"/>
</dbReference>
<dbReference type="EMBL" id="QPJQ01000075">
    <property type="protein sequence ID" value="RCW90403.1"/>
    <property type="molecule type" value="Genomic_DNA"/>
</dbReference>
<dbReference type="InterPro" id="IPR012337">
    <property type="entry name" value="RNaseH-like_sf"/>
</dbReference>
<dbReference type="Proteomes" id="UP000253506">
    <property type="component" value="Unassembled WGS sequence"/>
</dbReference>
<evidence type="ECO:0000313" key="4">
    <source>
        <dbReference type="Proteomes" id="UP000253506"/>
    </source>
</evidence>
<dbReference type="RefSeq" id="WP_147270572.1">
    <property type="nucleotide sequence ID" value="NZ_QPJQ01000047.1"/>
</dbReference>
<evidence type="ECO:0000313" key="2">
    <source>
        <dbReference type="EMBL" id="RCW90403.1"/>
    </source>
</evidence>
<dbReference type="Gene3D" id="3.30.420.10">
    <property type="entry name" value="Ribonuclease H-like superfamily/Ribonuclease H"/>
    <property type="match status" value="1"/>
</dbReference>
<dbReference type="InterPro" id="IPR050900">
    <property type="entry name" value="Transposase_IS3/IS150/IS904"/>
</dbReference>
<comment type="caution">
    <text evidence="2">The sequence shown here is derived from an EMBL/GenBank/DDBJ whole genome shotgun (WGS) entry which is preliminary data.</text>
</comment>
<dbReference type="GO" id="GO:0003676">
    <property type="term" value="F:nucleic acid binding"/>
    <property type="evidence" value="ECO:0007669"/>
    <property type="project" value="InterPro"/>
</dbReference>
<dbReference type="PANTHER" id="PTHR46889:SF4">
    <property type="entry name" value="TRANSPOSASE INSO FOR INSERTION SEQUENCE ELEMENT IS911B-RELATED"/>
    <property type="match status" value="1"/>
</dbReference>
<sequence>LKDNNLEASMSRRGNCHDNAVAESFFSLLKKERVRNRTYQTRSDARSEIFDYIECFYNPKRHHGSNDGLSPLQYERRYFTELETV</sequence>
<name>A0A368ZC11_9GAMM</name>
<dbReference type="InterPro" id="IPR036397">
    <property type="entry name" value="RNaseH_sf"/>
</dbReference>
<feature type="domain" description="Integrase catalytic" evidence="1">
    <location>
        <begin position="23"/>
        <end position="76"/>
    </location>
</feature>
<dbReference type="OrthoDB" id="9813126at2"/>
<protein>
    <submittedName>
        <fullName evidence="2">Integrase-like protein</fullName>
    </submittedName>
</protein>
<evidence type="ECO:0000313" key="3">
    <source>
        <dbReference type="EMBL" id="RCW94355.1"/>
    </source>
</evidence>
<proteinExistence type="predicted"/>
<reference evidence="2 4" key="1">
    <citation type="submission" date="2018-07" db="EMBL/GenBank/DDBJ databases">
        <title>Genomic Encyclopedia of Type Strains, Phase III (KMG-III): the genomes of soil and plant-associated and newly described type strains.</title>
        <authorList>
            <person name="Whitman W."/>
        </authorList>
    </citation>
    <scope>NUCLEOTIDE SEQUENCE [LARGE SCALE GENOMIC DNA]</scope>
    <source>
        <strain evidence="2 4">CECT 7731</strain>
    </source>
</reference>
<dbReference type="GO" id="GO:0015074">
    <property type="term" value="P:DNA integration"/>
    <property type="evidence" value="ECO:0007669"/>
    <property type="project" value="InterPro"/>
</dbReference>
<accession>A0A368ZC11</accession>
<organism evidence="2 4">
    <name type="scientific">Marinomonas foliarum</name>
    <dbReference type="NCBI Taxonomy" id="491950"/>
    <lineage>
        <taxon>Bacteria</taxon>
        <taxon>Pseudomonadati</taxon>
        <taxon>Pseudomonadota</taxon>
        <taxon>Gammaproteobacteria</taxon>
        <taxon>Oceanospirillales</taxon>
        <taxon>Oceanospirillaceae</taxon>
        <taxon>Marinomonas</taxon>
    </lineage>
</organism>
<dbReference type="PANTHER" id="PTHR46889">
    <property type="entry name" value="TRANSPOSASE INSF FOR INSERTION SEQUENCE IS3B-RELATED"/>
    <property type="match status" value="1"/>
</dbReference>
<dbReference type="AlphaFoldDB" id="A0A368ZC11"/>